<evidence type="ECO:0000313" key="2">
    <source>
        <dbReference type="EMBL" id="ETP25431.1"/>
    </source>
</evidence>
<comment type="caution">
    <text evidence="2">The sequence shown here is derived from an EMBL/GenBank/DDBJ whole genome shotgun (WGS) entry which is preliminary data.</text>
</comment>
<evidence type="ECO:0000256" key="1">
    <source>
        <dbReference type="SAM" id="SignalP"/>
    </source>
</evidence>
<evidence type="ECO:0008006" key="4">
    <source>
        <dbReference type="Google" id="ProtNLM"/>
    </source>
</evidence>
<feature type="signal peptide" evidence="1">
    <location>
        <begin position="1"/>
        <end position="22"/>
    </location>
</feature>
<gene>
    <name evidence="2" type="ORF">F441_01688</name>
</gene>
<feature type="chain" id="PRO_5004830492" description="RxLR effector protein" evidence="1">
    <location>
        <begin position="23"/>
        <end position="52"/>
    </location>
</feature>
<dbReference type="Proteomes" id="UP000018958">
    <property type="component" value="Unassembled WGS sequence"/>
</dbReference>
<organism evidence="2 3">
    <name type="scientific">Phytophthora nicotianae CJ01A1</name>
    <dbReference type="NCBI Taxonomy" id="1317063"/>
    <lineage>
        <taxon>Eukaryota</taxon>
        <taxon>Sar</taxon>
        <taxon>Stramenopiles</taxon>
        <taxon>Oomycota</taxon>
        <taxon>Peronosporomycetes</taxon>
        <taxon>Peronosporales</taxon>
        <taxon>Peronosporaceae</taxon>
        <taxon>Phytophthora</taxon>
    </lineage>
</organism>
<proteinExistence type="predicted"/>
<protein>
    <recommendedName>
        <fullName evidence="4">RxLR effector protein</fullName>
    </recommendedName>
</protein>
<sequence length="52" mass="5814">MRKHVINTFLTCCILPIALVQQTPMTAHNAVNTFPRHSGVVLLRPSTVNCIR</sequence>
<accession>W2XRW0</accession>
<dbReference type="AlphaFoldDB" id="W2XRW0"/>
<keyword evidence="1" id="KW-0732">Signal</keyword>
<dbReference type="EMBL" id="ANIX01000346">
    <property type="protein sequence ID" value="ETP25431.1"/>
    <property type="molecule type" value="Genomic_DNA"/>
</dbReference>
<reference evidence="2 3" key="1">
    <citation type="submission" date="2013-11" db="EMBL/GenBank/DDBJ databases">
        <title>The Genome Sequence of Phytophthora parasitica CJ01A1.</title>
        <authorList>
            <consortium name="The Broad Institute Genomics Platform"/>
            <person name="Russ C."/>
            <person name="Tyler B."/>
            <person name="Panabieres F."/>
            <person name="Shan W."/>
            <person name="Tripathy S."/>
            <person name="Grunwald N."/>
            <person name="Machado M."/>
            <person name="Johnson C.S."/>
            <person name="Walker B."/>
            <person name="Young S.K."/>
            <person name="Zeng Q."/>
            <person name="Gargeya S."/>
            <person name="Fitzgerald M."/>
            <person name="Haas B."/>
            <person name="Abouelleil A."/>
            <person name="Allen A.W."/>
            <person name="Alvarado L."/>
            <person name="Arachchi H.M."/>
            <person name="Berlin A.M."/>
            <person name="Chapman S.B."/>
            <person name="Gainer-Dewar J."/>
            <person name="Goldberg J."/>
            <person name="Griggs A."/>
            <person name="Gujja S."/>
            <person name="Hansen M."/>
            <person name="Howarth C."/>
            <person name="Imamovic A."/>
            <person name="Ireland A."/>
            <person name="Larimer J."/>
            <person name="McCowan C."/>
            <person name="Murphy C."/>
            <person name="Pearson M."/>
            <person name="Poon T.W."/>
            <person name="Priest M."/>
            <person name="Roberts A."/>
            <person name="Saif S."/>
            <person name="Shea T."/>
            <person name="Sisk P."/>
            <person name="Sykes S."/>
            <person name="Wortman J."/>
            <person name="Nusbaum C."/>
            <person name="Birren B."/>
        </authorList>
    </citation>
    <scope>NUCLEOTIDE SEQUENCE [LARGE SCALE GENOMIC DNA]</scope>
    <source>
        <strain evidence="2 3">CJ01A1</strain>
    </source>
</reference>
<name>W2XRW0_PHYNI</name>
<evidence type="ECO:0000313" key="3">
    <source>
        <dbReference type="Proteomes" id="UP000018958"/>
    </source>
</evidence>